<dbReference type="EC" id="4.1.1.23" evidence="7"/>
<dbReference type="InterPro" id="IPR018089">
    <property type="entry name" value="OMPdecase_AS"/>
</dbReference>
<gene>
    <name evidence="7" type="primary">pyrF</name>
    <name evidence="12" type="ORF">GGR25_002110</name>
</gene>
<feature type="binding site" evidence="7 9">
    <location>
        <position position="119"/>
    </location>
    <ligand>
        <name>substrate</name>
    </ligand>
</feature>
<evidence type="ECO:0000313" key="12">
    <source>
        <dbReference type="EMBL" id="MBB3931060.1"/>
    </source>
</evidence>
<accession>A0A840ALA8</accession>
<evidence type="ECO:0000256" key="7">
    <source>
        <dbReference type="HAMAP-Rule" id="MF_01200"/>
    </source>
</evidence>
<organism evidence="12 13">
    <name type="scientific">Kaistia hirudinis</name>
    <dbReference type="NCBI Taxonomy" id="1293440"/>
    <lineage>
        <taxon>Bacteria</taxon>
        <taxon>Pseudomonadati</taxon>
        <taxon>Pseudomonadota</taxon>
        <taxon>Alphaproteobacteria</taxon>
        <taxon>Hyphomicrobiales</taxon>
        <taxon>Kaistiaceae</taxon>
        <taxon>Kaistia</taxon>
    </lineage>
</organism>
<sequence>MALFDMRDRLIVGLDLPTIEAADDMVDTLGDTVTFYKVGLQLTFAGGIDFARRLLDRGKKVFLDVKLLDIDNTVEHAVENIAKLGMTFCTIHAYPKAMRAAVAGKGTSDLRLLAVTVLTSMDEADLAAAGYAGTIGELVSRRAADARAAGMDGIVCSPSEAAAMRAVVGAGMAIVTPGIRPGGTPVGDQKRIATPTAAIRAGADHLVIGRPILEAADPKAAAHAIQKEIARALST</sequence>
<feature type="active site" description="For OMPdecase activity" evidence="8">
    <location>
        <position position="64"/>
    </location>
</feature>
<dbReference type="AlphaFoldDB" id="A0A840ALA8"/>
<dbReference type="CDD" id="cd04725">
    <property type="entry name" value="OMP_decarboxylase_like"/>
    <property type="match status" value="1"/>
</dbReference>
<comment type="function">
    <text evidence="1 7">Catalyzes the decarboxylation of orotidine 5'-monophosphate (OMP) to uridine 5'-monophosphate (UMP).</text>
</comment>
<name>A0A840ALA8_9HYPH</name>
<keyword evidence="4 7" id="KW-0665">Pyrimidine biosynthesis</keyword>
<dbReference type="Proteomes" id="UP000553963">
    <property type="component" value="Unassembled WGS sequence"/>
</dbReference>
<dbReference type="InterPro" id="IPR011060">
    <property type="entry name" value="RibuloseP-bd_barrel"/>
</dbReference>
<feature type="domain" description="Orotidine 5'-phosphate decarboxylase" evidence="11">
    <location>
        <begin position="9"/>
        <end position="225"/>
    </location>
</feature>
<keyword evidence="3 7" id="KW-0210">Decarboxylase</keyword>
<dbReference type="NCBIfam" id="NF001273">
    <property type="entry name" value="PRK00230.1"/>
    <property type="match status" value="1"/>
</dbReference>
<dbReference type="UniPathway" id="UPA00070">
    <property type="reaction ID" value="UER00120"/>
</dbReference>
<protein>
    <recommendedName>
        <fullName evidence="7">Orotidine 5'-phosphate decarboxylase</fullName>
        <ecNumber evidence="7">4.1.1.23</ecNumber>
    </recommendedName>
    <alternativeName>
        <fullName evidence="7">OMP decarboxylase</fullName>
        <shortName evidence="7">OMPDCase</shortName>
        <shortName evidence="7">OMPdecase</shortName>
    </alternativeName>
</protein>
<dbReference type="PANTHER" id="PTHR32119">
    <property type="entry name" value="OROTIDINE 5'-PHOSPHATE DECARBOXYLASE"/>
    <property type="match status" value="1"/>
</dbReference>
<dbReference type="InterPro" id="IPR001754">
    <property type="entry name" value="OMPdeCOase_dom"/>
</dbReference>
<feature type="binding site" evidence="7 9">
    <location>
        <position position="37"/>
    </location>
    <ligand>
        <name>substrate</name>
    </ligand>
</feature>
<dbReference type="GO" id="GO:0044205">
    <property type="term" value="P:'de novo' UMP biosynthetic process"/>
    <property type="evidence" value="ECO:0007669"/>
    <property type="project" value="UniProtKB-UniRule"/>
</dbReference>
<dbReference type="NCBIfam" id="TIGR01740">
    <property type="entry name" value="pyrF"/>
    <property type="match status" value="1"/>
</dbReference>
<feature type="binding site" evidence="7">
    <location>
        <begin position="64"/>
        <end position="73"/>
    </location>
    <ligand>
        <name>substrate</name>
    </ligand>
</feature>
<dbReference type="InterPro" id="IPR013785">
    <property type="entry name" value="Aldolase_TIM"/>
</dbReference>
<feature type="active site" description="Proton donor" evidence="7">
    <location>
        <position position="66"/>
    </location>
</feature>
<dbReference type="Pfam" id="PF00215">
    <property type="entry name" value="OMPdecase"/>
    <property type="match status" value="1"/>
</dbReference>
<feature type="binding site" evidence="7 9">
    <location>
        <position position="15"/>
    </location>
    <ligand>
        <name>substrate</name>
    </ligand>
</feature>
<evidence type="ECO:0000256" key="2">
    <source>
        <dbReference type="ARBA" id="ARBA00004861"/>
    </source>
</evidence>
<evidence type="ECO:0000256" key="8">
    <source>
        <dbReference type="PIRSR" id="PIRSR614732-1"/>
    </source>
</evidence>
<dbReference type="InterPro" id="IPR047596">
    <property type="entry name" value="OMPdecase_bac"/>
</dbReference>
<evidence type="ECO:0000256" key="1">
    <source>
        <dbReference type="ARBA" id="ARBA00002356"/>
    </source>
</evidence>
<dbReference type="RefSeq" id="WP_183398742.1">
    <property type="nucleotide sequence ID" value="NZ_JACIDS010000003.1"/>
</dbReference>
<evidence type="ECO:0000259" key="11">
    <source>
        <dbReference type="SMART" id="SM00934"/>
    </source>
</evidence>
<evidence type="ECO:0000256" key="5">
    <source>
        <dbReference type="ARBA" id="ARBA00023239"/>
    </source>
</evidence>
<evidence type="ECO:0000256" key="4">
    <source>
        <dbReference type="ARBA" id="ARBA00022975"/>
    </source>
</evidence>
<evidence type="ECO:0000313" key="13">
    <source>
        <dbReference type="Proteomes" id="UP000553963"/>
    </source>
</evidence>
<dbReference type="SMART" id="SM00934">
    <property type="entry name" value="OMPdecase"/>
    <property type="match status" value="1"/>
</dbReference>
<feature type="binding site" evidence="7 9">
    <location>
        <position position="210"/>
    </location>
    <ligand>
        <name>substrate</name>
    </ligand>
</feature>
<evidence type="ECO:0000256" key="3">
    <source>
        <dbReference type="ARBA" id="ARBA00022793"/>
    </source>
</evidence>
<feature type="binding site" evidence="7 9">
    <location>
        <position position="209"/>
    </location>
    <ligand>
        <name>substrate</name>
    </ligand>
</feature>
<evidence type="ECO:0000256" key="6">
    <source>
        <dbReference type="ARBA" id="ARBA00049157"/>
    </source>
</evidence>
<dbReference type="PROSITE" id="PS00156">
    <property type="entry name" value="OMPDECASE"/>
    <property type="match status" value="1"/>
</dbReference>
<dbReference type="InterPro" id="IPR014732">
    <property type="entry name" value="OMPdecase"/>
</dbReference>
<keyword evidence="5 7" id="KW-0456">Lyase</keyword>
<feature type="active site" description="For OMPdecase activity" evidence="8">
    <location>
        <position position="69"/>
    </location>
</feature>
<dbReference type="Gene3D" id="3.20.20.70">
    <property type="entry name" value="Aldolase class I"/>
    <property type="match status" value="1"/>
</dbReference>
<dbReference type="GO" id="GO:0006207">
    <property type="term" value="P:'de novo' pyrimidine nucleobase biosynthetic process"/>
    <property type="evidence" value="ECO:0007669"/>
    <property type="project" value="InterPro"/>
</dbReference>
<comment type="caution">
    <text evidence="12">The sequence shown here is derived from an EMBL/GenBank/DDBJ whole genome shotgun (WGS) entry which is preliminary data.</text>
</comment>
<feature type="active site" description="For OMPdecase activity" evidence="8">
    <location>
        <position position="66"/>
    </location>
</feature>
<dbReference type="EMBL" id="JACIDS010000003">
    <property type="protein sequence ID" value="MBB3931060.1"/>
    <property type="molecule type" value="Genomic_DNA"/>
</dbReference>
<dbReference type="GO" id="GO:0005829">
    <property type="term" value="C:cytosol"/>
    <property type="evidence" value="ECO:0007669"/>
    <property type="project" value="TreeGrafter"/>
</dbReference>
<feature type="binding site" evidence="7 9">
    <location>
        <position position="189"/>
    </location>
    <ligand>
        <name>substrate</name>
    </ligand>
</feature>
<comment type="subunit">
    <text evidence="7">Homodimer.</text>
</comment>
<comment type="pathway">
    <text evidence="2 7 10">Pyrimidine metabolism; UMP biosynthesis via de novo pathway; UMP from orotate: step 2/2.</text>
</comment>
<dbReference type="HAMAP" id="MF_01200_B">
    <property type="entry name" value="OMPdecase_type1_B"/>
    <property type="match status" value="1"/>
</dbReference>
<evidence type="ECO:0000256" key="10">
    <source>
        <dbReference type="RuleBase" id="RU000512"/>
    </source>
</evidence>
<keyword evidence="13" id="KW-1185">Reference proteome</keyword>
<comment type="catalytic activity">
    <reaction evidence="6 7 10">
        <text>orotidine 5'-phosphate + H(+) = UMP + CO2</text>
        <dbReference type="Rhea" id="RHEA:11596"/>
        <dbReference type="ChEBI" id="CHEBI:15378"/>
        <dbReference type="ChEBI" id="CHEBI:16526"/>
        <dbReference type="ChEBI" id="CHEBI:57538"/>
        <dbReference type="ChEBI" id="CHEBI:57865"/>
        <dbReference type="EC" id="4.1.1.23"/>
    </reaction>
</comment>
<dbReference type="PANTHER" id="PTHR32119:SF2">
    <property type="entry name" value="OROTIDINE 5'-PHOSPHATE DECARBOXYLASE"/>
    <property type="match status" value="1"/>
</dbReference>
<comment type="similarity">
    <text evidence="7">Belongs to the OMP decarboxylase family. Type 1 subfamily.</text>
</comment>
<dbReference type="GO" id="GO:0004590">
    <property type="term" value="F:orotidine-5'-phosphate decarboxylase activity"/>
    <property type="evidence" value="ECO:0007669"/>
    <property type="project" value="UniProtKB-UniRule"/>
</dbReference>
<reference evidence="12 13" key="1">
    <citation type="submission" date="2020-08" db="EMBL/GenBank/DDBJ databases">
        <title>Genomic Encyclopedia of Type Strains, Phase IV (KMG-IV): sequencing the most valuable type-strain genomes for metagenomic binning, comparative biology and taxonomic classification.</title>
        <authorList>
            <person name="Goeker M."/>
        </authorList>
    </citation>
    <scope>NUCLEOTIDE SEQUENCE [LARGE SCALE GENOMIC DNA]</scope>
    <source>
        <strain evidence="12 13">DSM 25966</strain>
    </source>
</reference>
<proteinExistence type="inferred from homology"/>
<evidence type="ECO:0000256" key="9">
    <source>
        <dbReference type="PIRSR" id="PIRSR614732-2"/>
    </source>
</evidence>
<dbReference type="SUPFAM" id="SSF51366">
    <property type="entry name" value="Ribulose-phoshate binding barrel"/>
    <property type="match status" value="1"/>
</dbReference>
<feature type="binding site" evidence="7 9">
    <location>
        <position position="180"/>
    </location>
    <ligand>
        <name>substrate</name>
    </ligand>
</feature>